<evidence type="ECO:0000313" key="3">
    <source>
        <dbReference type="Proteomes" id="UP000694886"/>
    </source>
</evidence>
<dbReference type="Proteomes" id="UP000694886">
    <property type="component" value="Chromosome 2"/>
</dbReference>
<dbReference type="InterPro" id="IPR025315">
    <property type="entry name" value="DUF4220"/>
</dbReference>
<dbReference type="PANTHER" id="PTHR31325">
    <property type="entry name" value="OS01G0798800 PROTEIN-RELATED"/>
    <property type="match status" value="1"/>
</dbReference>
<dbReference type="Gramene" id="Tc02v2_t003900.1">
    <property type="protein sequence ID" value="Tc02v2_p003900.1"/>
    <property type="gene ID" value="Tc02v2_g003900"/>
</dbReference>
<feature type="transmembrane region" description="Helical" evidence="1">
    <location>
        <begin position="282"/>
        <end position="311"/>
    </location>
</feature>
<feature type="transmembrane region" description="Helical" evidence="1">
    <location>
        <begin position="16"/>
        <end position="39"/>
    </location>
</feature>
<gene>
    <name evidence="4" type="primary">LOC18607443</name>
</gene>
<organism evidence="3 4">
    <name type="scientific">Theobroma cacao</name>
    <name type="common">Cacao</name>
    <name type="synonym">Cocoa</name>
    <dbReference type="NCBI Taxonomy" id="3641"/>
    <lineage>
        <taxon>Eukaryota</taxon>
        <taxon>Viridiplantae</taxon>
        <taxon>Streptophyta</taxon>
        <taxon>Embryophyta</taxon>
        <taxon>Tracheophyta</taxon>
        <taxon>Spermatophyta</taxon>
        <taxon>Magnoliopsida</taxon>
        <taxon>eudicotyledons</taxon>
        <taxon>Gunneridae</taxon>
        <taxon>Pentapetalae</taxon>
        <taxon>rosids</taxon>
        <taxon>malvids</taxon>
        <taxon>Malvales</taxon>
        <taxon>Malvaceae</taxon>
        <taxon>Byttnerioideae</taxon>
        <taxon>Theobroma</taxon>
    </lineage>
</organism>
<reference evidence="3" key="1">
    <citation type="journal article" date="1997" name="Nucleic Acids Res.">
        <title>tRNAscan-SE: a program for improved detection of transfer RNA genes in genomic sequence.</title>
        <authorList>
            <person name="Lowe T.M."/>
            <person name="Eddy S.R."/>
        </authorList>
    </citation>
    <scope>NUCLEOTIDE SEQUENCE [LARGE SCALE GENOMIC DNA]</scope>
    <source>
        <strain evidence="3">r\B97-61/B2</strain>
    </source>
</reference>
<name>A0AB32VGY0_THECC</name>
<proteinExistence type="predicted"/>
<keyword evidence="1" id="KW-0472">Membrane</keyword>
<keyword evidence="1" id="KW-1133">Transmembrane helix</keyword>
<evidence type="ECO:0000313" key="4">
    <source>
        <dbReference type="RefSeq" id="XP_007041674.2"/>
    </source>
</evidence>
<evidence type="ECO:0000259" key="2">
    <source>
        <dbReference type="Pfam" id="PF13968"/>
    </source>
</evidence>
<dbReference type="Pfam" id="PF04578">
    <property type="entry name" value="DUF594"/>
    <property type="match status" value="1"/>
</dbReference>
<keyword evidence="1" id="KW-0812">Transmembrane</keyword>
<feature type="transmembrane region" description="Helical" evidence="1">
    <location>
        <begin position="83"/>
        <end position="100"/>
    </location>
</feature>
<dbReference type="InterPro" id="IPR007658">
    <property type="entry name" value="DUF594"/>
</dbReference>
<reference evidence="4" key="2">
    <citation type="submission" date="2025-08" db="UniProtKB">
        <authorList>
            <consortium name="RefSeq"/>
        </authorList>
    </citation>
    <scope>IDENTIFICATION</scope>
</reference>
<dbReference type="Pfam" id="PF13968">
    <property type="entry name" value="DUF4220"/>
    <property type="match status" value="1"/>
</dbReference>
<dbReference type="AlphaFoldDB" id="A0AB32VGY0"/>
<accession>A0AB32VGY0</accession>
<sequence>MSGDLRRKYIGKALPYVAMMVWLVYLLADWMATLVLSNLHRGDVKLKNELIAFWTPFLLWHLGSPHNITAYSLEDNEIWHRHFLGMVFQVLEAVYIYVRFRSDTDLNLMAVPIFLAGVWKFGERIWALRSASDKQLMNSSAQREQASPEENNIIRFRLFESKINDCFERKGNVSELKLLREAYSPFLIFKPLFLGLSVELSAKFYDDMFFINSKSAVEAFKLVGTELKYLYYLFFTKVPLHHNHQKVSSSLRALCFLSAVSSLIAFSTIVDKSVHSKVDIVITYLLLLGAISLDAYSFIMHLLSIWSMIWLPVPKNTVQKMYSKVVASRWQLVEAKMAIKSVAQHDIIYYYVEANAIKLYDAVRIIDTGNHLQKAWHTKWKPVDCELKQFIYDHLKKERGKLDEKDFGPEDLKKLLNAPFFEDLEEDTTDFSLRIIRWHLATELVYYDDLNKFRRGKLGSFCLIAKSLSDYMMYLVVVRLLMLPKGFSEAINNENYRQAKNLFPEDMTTNMRKIEVRKRFTSSVLGRQSSPTKSNRFDLINGGSSFAEKLQSVVAQERWDHEEKWEMISKVWLGMMLYAASLCSWKEHAQQLRHGGELLTHVALLMAHLGLTTQIRKSKSLDYEDELNPAFPPLFR</sequence>
<evidence type="ECO:0000256" key="1">
    <source>
        <dbReference type="SAM" id="Phobius"/>
    </source>
</evidence>
<protein>
    <submittedName>
        <fullName evidence="4">Uncharacterized protein LOC18607443</fullName>
    </submittedName>
</protein>
<feature type="domain" description="DUF4220" evidence="2">
    <location>
        <begin position="22"/>
        <end position="348"/>
    </location>
</feature>
<dbReference type="GeneID" id="18607443"/>
<dbReference type="RefSeq" id="XP_007041674.2">
    <property type="nucleotide sequence ID" value="XM_007041612.2"/>
</dbReference>
<dbReference type="KEGG" id="tcc:18607443"/>